<accession>A0ABY0H8X6</accession>
<organism evidence="2 3">
    <name type="scientific">Monosporascus cannonballus</name>
    <dbReference type="NCBI Taxonomy" id="155416"/>
    <lineage>
        <taxon>Eukaryota</taxon>
        <taxon>Fungi</taxon>
        <taxon>Dikarya</taxon>
        <taxon>Ascomycota</taxon>
        <taxon>Pezizomycotina</taxon>
        <taxon>Sordariomycetes</taxon>
        <taxon>Xylariomycetidae</taxon>
        <taxon>Xylariales</taxon>
        <taxon>Xylariales incertae sedis</taxon>
        <taxon>Monosporascus</taxon>
    </lineage>
</organism>
<feature type="compositionally biased region" description="Polar residues" evidence="1">
    <location>
        <begin position="1"/>
        <end position="10"/>
    </location>
</feature>
<protein>
    <submittedName>
        <fullName evidence="2">Uncharacterized protein</fullName>
    </submittedName>
</protein>
<name>A0ABY0H8X6_9PEZI</name>
<proteinExistence type="predicted"/>
<sequence>MHSPSSNAENGTAAAAAGRGTKKPLNSLLDDDDISPTKLRDLQLKHPGLVAAPSTKLELESMPGETYSPREAHILPPWTNYFWSVYGNKMRVCRAGVISLV</sequence>
<dbReference type="Proteomes" id="UP000294003">
    <property type="component" value="Unassembled WGS sequence"/>
</dbReference>
<evidence type="ECO:0000313" key="3">
    <source>
        <dbReference type="Proteomes" id="UP000294003"/>
    </source>
</evidence>
<evidence type="ECO:0000313" key="2">
    <source>
        <dbReference type="EMBL" id="RYO87844.1"/>
    </source>
</evidence>
<keyword evidence="3" id="KW-1185">Reference proteome</keyword>
<comment type="caution">
    <text evidence="2">The sequence shown here is derived from an EMBL/GenBank/DDBJ whole genome shotgun (WGS) entry which is preliminary data.</text>
</comment>
<gene>
    <name evidence="2" type="ORF">DL762_004030</name>
</gene>
<feature type="region of interest" description="Disordered" evidence="1">
    <location>
        <begin position="1"/>
        <end position="34"/>
    </location>
</feature>
<reference evidence="2 3" key="1">
    <citation type="submission" date="2018-06" db="EMBL/GenBank/DDBJ databases">
        <title>Complete Genomes of Monosporascus.</title>
        <authorList>
            <person name="Robinson A.J."/>
            <person name="Natvig D.O."/>
        </authorList>
    </citation>
    <scope>NUCLEOTIDE SEQUENCE [LARGE SCALE GENOMIC DNA]</scope>
    <source>
        <strain evidence="2 3">CBS 609.92</strain>
    </source>
</reference>
<evidence type="ECO:0000256" key="1">
    <source>
        <dbReference type="SAM" id="MobiDB-lite"/>
    </source>
</evidence>
<dbReference type="EMBL" id="QJNS01000095">
    <property type="protein sequence ID" value="RYO87844.1"/>
    <property type="molecule type" value="Genomic_DNA"/>
</dbReference>